<proteinExistence type="predicted"/>
<dbReference type="OrthoDB" id="7042322at2759"/>
<gene>
    <name evidence="2" type="ORF">CHIRRI_LOCUS3995</name>
</gene>
<organism evidence="2 3">
    <name type="scientific">Chironomus riparius</name>
    <dbReference type="NCBI Taxonomy" id="315576"/>
    <lineage>
        <taxon>Eukaryota</taxon>
        <taxon>Metazoa</taxon>
        <taxon>Ecdysozoa</taxon>
        <taxon>Arthropoda</taxon>
        <taxon>Hexapoda</taxon>
        <taxon>Insecta</taxon>
        <taxon>Pterygota</taxon>
        <taxon>Neoptera</taxon>
        <taxon>Endopterygota</taxon>
        <taxon>Diptera</taxon>
        <taxon>Nematocera</taxon>
        <taxon>Chironomoidea</taxon>
        <taxon>Chironomidae</taxon>
        <taxon>Chironominae</taxon>
        <taxon>Chironomus</taxon>
    </lineage>
</organism>
<reference evidence="2" key="2">
    <citation type="submission" date="2022-10" db="EMBL/GenBank/DDBJ databases">
        <authorList>
            <consortium name="ENA_rothamsted_submissions"/>
            <consortium name="culmorum"/>
            <person name="King R."/>
        </authorList>
    </citation>
    <scope>NUCLEOTIDE SEQUENCE</scope>
</reference>
<sequence length="193" mass="22860">MELMDSETGEILFQRSTNLECHNLDLETGEILEECDESEVDESQQKLHFVARKSKFNVPKALIKEPKCESNAKFDCYLSSQESFSLTNKKRVIDLKEEIIFGYNKFSHRLFLIPSFFLFPKLGAIYIIVVELVLHIWAHHKNKRNQNPKIYYRSPLDILTSQFCNFCRETKDLQDLQRVHRQEFPRKFMTASF</sequence>
<feature type="transmembrane region" description="Helical" evidence="1">
    <location>
        <begin position="111"/>
        <end position="134"/>
    </location>
</feature>
<evidence type="ECO:0000313" key="3">
    <source>
        <dbReference type="Proteomes" id="UP001153620"/>
    </source>
</evidence>
<keyword evidence="1" id="KW-1133">Transmembrane helix</keyword>
<dbReference type="Proteomes" id="UP001153620">
    <property type="component" value="Chromosome 1"/>
</dbReference>
<protein>
    <submittedName>
        <fullName evidence="2">Uncharacterized protein</fullName>
    </submittedName>
</protein>
<dbReference type="EMBL" id="OU895877">
    <property type="protein sequence ID" value="CAG9801060.1"/>
    <property type="molecule type" value="Genomic_DNA"/>
</dbReference>
<evidence type="ECO:0000256" key="1">
    <source>
        <dbReference type="SAM" id="Phobius"/>
    </source>
</evidence>
<evidence type="ECO:0000313" key="2">
    <source>
        <dbReference type="EMBL" id="CAG9801060.1"/>
    </source>
</evidence>
<dbReference type="AlphaFoldDB" id="A0A9N9RRE9"/>
<keyword evidence="1" id="KW-0472">Membrane</keyword>
<name>A0A9N9RRE9_9DIPT</name>
<reference evidence="2" key="1">
    <citation type="submission" date="2022-01" db="EMBL/GenBank/DDBJ databases">
        <authorList>
            <person name="King R."/>
        </authorList>
    </citation>
    <scope>NUCLEOTIDE SEQUENCE</scope>
</reference>
<keyword evidence="1" id="KW-0812">Transmembrane</keyword>
<keyword evidence="3" id="KW-1185">Reference proteome</keyword>
<accession>A0A9N9RRE9</accession>